<protein>
    <submittedName>
        <fullName evidence="1">747_t:CDS:1</fullName>
    </submittedName>
</protein>
<sequence>LKLRISQLGWIATGLSQATFFSSAQLGSWRSIDKPSQAKLACKPARSACIYI</sequence>
<evidence type="ECO:0000313" key="2">
    <source>
        <dbReference type="Proteomes" id="UP000789570"/>
    </source>
</evidence>
<accession>A0A9N9IID0</accession>
<organism evidence="1 2">
    <name type="scientific">Funneliformis caledonium</name>
    <dbReference type="NCBI Taxonomy" id="1117310"/>
    <lineage>
        <taxon>Eukaryota</taxon>
        <taxon>Fungi</taxon>
        <taxon>Fungi incertae sedis</taxon>
        <taxon>Mucoromycota</taxon>
        <taxon>Glomeromycotina</taxon>
        <taxon>Glomeromycetes</taxon>
        <taxon>Glomerales</taxon>
        <taxon>Glomeraceae</taxon>
        <taxon>Funneliformis</taxon>
    </lineage>
</organism>
<dbReference type="AlphaFoldDB" id="A0A9N9IID0"/>
<comment type="caution">
    <text evidence="1">The sequence shown here is derived from an EMBL/GenBank/DDBJ whole genome shotgun (WGS) entry which is preliminary data.</text>
</comment>
<evidence type="ECO:0000313" key="1">
    <source>
        <dbReference type="EMBL" id="CAG8738466.1"/>
    </source>
</evidence>
<name>A0A9N9IID0_9GLOM</name>
<proteinExistence type="predicted"/>
<dbReference type="EMBL" id="CAJVPQ010014163">
    <property type="protein sequence ID" value="CAG8738466.1"/>
    <property type="molecule type" value="Genomic_DNA"/>
</dbReference>
<dbReference type="Proteomes" id="UP000789570">
    <property type="component" value="Unassembled WGS sequence"/>
</dbReference>
<gene>
    <name evidence="1" type="ORF">FCALED_LOCUS15462</name>
</gene>
<feature type="non-terminal residue" evidence="1">
    <location>
        <position position="1"/>
    </location>
</feature>
<reference evidence="1" key="1">
    <citation type="submission" date="2021-06" db="EMBL/GenBank/DDBJ databases">
        <authorList>
            <person name="Kallberg Y."/>
            <person name="Tangrot J."/>
            <person name="Rosling A."/>
        </authorList>
    </citation>
    <scope>NUCLEOTIDE SEQUENCE</scope>
    <source>
        <strain evidence="1">UK204</strain>
    </source>
</reference>
<keyword evidence="2" id="KW-1185">Reference proteome</keyword>